<dbReference type="PROSITE" id="PS51782">
    <property type="entry name" value="LYSM"/>
    <property type="match status" value="1"/>
</dbReference>
<feature type="domain" description="LysM" evidence="1">
    <location>
        <begin position="39"/>
        <end position="83"/>
    </location>
</feature>
<dbReference type="PANTHER" id="PTHR21666:SF270">
    <property type="entry name" value="MUREIN HYDROLASE ACTIVATOR ENVC"/>
    <property type="match status" value="1"/>
</dbReference>
<keyword evidence="2" id="KW-0449">Lipoprotein</keyword>
<dbReference type="Gene3D" id="2.70.70.10">
    <property type="entry name" value="Glucose Permease (Domain IIA)"/>
    <property type="match status" value="1"/>
</dbReference>
<dbReference type="OrthoDB" id="9795421at2"/>
<dbReference type="Pfam" id="PF01476">
    <property type="entry name" value="LysM"/>
    <property type="match status" value="1"/>
</dbReference>
<evidence type="ECO:0000313" key="3">
    <source>
        <dbReference type="Proteomes" id="UP000184171"/>
    </source>
</evidence>
<dbReference type="GO" id="GO:0004222">
    <property type="term" value="F:metalloendopeptidase activity"/>
    <property type="evidence" value="ECO:0007669"/>
    <property type="project" value="TreeGrafter"/>
</dbReference>
<dbReference type="SMART" id="SM00257">
    <property type="entry name" value="LysM"/>
    <property type="match status" value="1"/>
</dbReference>
<dbReference type="PANTHER" id="PTHR21666">
    <property type="entry name" value="PEPTIDASE-RELATED"/>
    <property type="match status" value="1"/>
</dbReference>
<gene>
    <name evidence="2" type="ORF">SAMN02745165_00617</name>
</gene>
<evidence type="ECO:0000313" key="2">
    <source>
        <dbReference type="EMBL" id="SHI70641.1"/>
    </source>
</evidence>
<reference evidence="2 3" key="1">
    <citation type="submission" date="2016-11" db="EMBL/GenBank/DDBJ databases">
        <authorList>
            <person name="Jaros S."/>
            <person name="Januszkiewicz K."/>
            <person name="Wedrychowicz H."/>
        </authorList>
    </citation>
    <scope>NUCLEOTIDE SEQUENCE [LARGE SCALE GENOMIC DNA]</scope>
    <source>
        <strain evidence="2 3">DSM 5091</strain>
    </source>
</reference>
<dbReference type="InterPro" id="IPR036779">
    <property type="entry name" value="LysM_dom_sf"/>
</dbReference>
<dbReference type="SUPFAM" id="SSF51261">
    <property type="entry name" value="Duplicated hybrid motif"/>
    <property type="match status" value="1"/>
</dbReference>
<proteinExistence type="predicted"/>
<dbReference type="CDD" id="cd12797">
    <property type="entry name" value="M23_peptidase"/>
    <property type="match status" value="1"/>
</dbReference>
<name>A0A1M6DC44_MALRU</name>
<dbReference type="Pfam" id="PF01551">
    <property type="entry name" value="Peptidase_M23"/>
    <property type="match status" value="1"/>
</dbReference>
<accession>A0A1M6DC44</accession>
<organism evidence="2 3">
    <name type="scientific">Malonomonas rubra DSM 5091</name>
    <dbReference type="NCBI Taxonomy" id="1122189"/>
    <lineage>
        <taxon>Bacteria</taxon>
        <taxon>Pseudomonadati</taxon>
        <taxon>Thermodesulfobacteriota</taxon>
        <taxon>Desulfuromonadia</taxon>
        <taxon>Desulfuromonadales</taxon>
        <taxon>Geopsychrobacteraceae</taxon>
        <taxon>Malonomonas</taxon>
    </lineage>
</organism>
<dbReference type="InterPro" id="IPR018392">
    <property type="entry name" value="LysM"/>
</dbReference>
<sequence>MFRRWADRLLLSRVQMLRIWLCLCLPLLLVLLVGCETGVYHTVKPGQTLYRISKTYDVSEASLVRANRINDPTKVRAGTRLFVPGADRVRSVTVVKPAQKATPVTKTIAAKVSSKKTTTAKKVVVKKPSAKISQPARSTDVKKLEWPLRGKIVRSFSSQAEAGRGKGIEIAVRSGTTVVAAEAGKVIYSGDGVNGYGHLIILQHENDLFTVYGFNQRNYVKQGDFVSKGEKVALSGTPPAGGSPRLHFEVRKGKQAVNPILYLP</sequence>
<dbReference type="CDD" id="cd00118">
    <property type="entry name" value="LysM"/>
    <property type="match status" value="1"/>
</dbReference>
<dbReference type="InterPro" id="IPR011055">
    <property type="entry name" value="Dup_hybrid_motif"/>
</dbReference>
<dbReference type="InterPro" id="IPR016047">
    <property type="entry name" value="M23ase_b-sheet_dom"/>
</dbReference>
<dbReference type="STRING" id="1122189.SAMN02745165_00617"/>
<dbReference type="PROSITE" id="PS51257">
    <property type="entry name" value="PROKAR_LIPOPROTEIN"/>
    <property type="match status" value="1"/>
</dbReference>
<dbReference type="Proteomes" id="UP000184171">
    <property type="component" value="Unassembled WGS sequence"/>
</dbReference>
<keyword evidence="3" id="KW-1185">Reference proteome</keyword>
<dbReference type="Gene3D" id="3.10.350.10">
    <property type="entry name" value="LysM domain"/>
    <property type="match status" value="1"/>
</dbReference>
<dbReference type="RefSeq" id="WP_084091708.1">
    <property type="nucleotide sequence ID" value="NZ_FQZT01000002.1"/>
</dbReference>
<dbReference type="EMBL" id="FQZT01000002">
    <property type="protein sequence ID" value="SHI70641.1"/>
    <property type="molecule type" value="Genomic_DNA"/>
</dbReference>
<evidence type="ECO:0000259" key="1">
    <source>
        <dbReference type="PROSITE" id="PS51782"/>
    </source>
</evidence>
<dbReference type="AlphaFoldDB" id="A0A1M6DC44"/>
<protein>
    <submittedName>
        <fullName evidence="2">Lipoprotein NlpD</fullName>
    </submittedName>
</protein>
<dbReference type="InterPro" id="IPR050570">
    <property type="entry name" value="Cell_wall_metabolism_enzyme"/>
</dbReference>